<evidence type="ECO:0000313" key="1">
    <source>
        <dbReference type="EMBL" id="GFQ93404.1"/>
    </source>
</evidence>
<reference evidence="1" key="1">
    <citation type="submission" date="2020-07" db="EMBL/GenBank/DDBJ databases">
        <title>Multicomponent nature underlies the extraordinary mechanical properties of spider dragline silk.</title>
        <authorList>
            <person name="Kono N."/>
            <person name="Nakamura H."/>
            <person name="Mori M."/>
            <person name="Yoshida Y."/>
            <person name="Ohtoshi R."/>
            <person name="Malay A.D."/>
            <person name="Moran D.A.P."/>
            <person name="Tomita M."/>
            <person name="Numata K."/>
            <person name="Arakawa K."/>
        </authorList>
    </citation>
    <scope>NUCLEOTIDE SEQUENCE</scope>
</reference>
<accession>A0A8X6G3B7</accession>
<evidence type="ECO:0000313" key="2">
    <source>
        <dbReference type="Proteomes" id="UP000887116"/>
    </source>
</evidence>
<name>A0A8X6G3B7_TRICU</name>
<gene>
    <name evidence="1" type="ORF">TNCT_642281</name>
</gene>
<dbReference type="Proteomes" id="UP000887116">
    <property type="component" value="Unassembled WGS sequence"/>
</dbReference>
<comment type="caution">
    <text evidence="1">The sequence shown here is derived from an EMBL/GenBank/DDBJ whole genome shotgun (WGS) entry which is preliminary data.</text>
</comment>
<dbReference type="AlphaFoldDB" id="A0A8X6G3B7"/>
<organism evidence="1 2">
    <name type="scientific">Trichonephila clavata</name>
    <name type="common">Joro spider</name>
    <name type="synonym">Nephila clavata</name>
    <dbReference type="NCBI Taxonomy" id="2740835"/>
    <lineage>
        <taxon>Eukaryota</taxon>
        <taxon>Metazoa</taxon>
        <taxon>Ecdysozoa</taxon>
        <taxon>Arthropoda</taxon>
        <taxon>Chelicerata</taxon>
        <taxon>Arachnida</taxon>
        <taxon>Araneae</taxon>
        <taxon>Araneomorphae</taxon>
        <taxon>Entelegynae</taxon>
        <taxon>Araneoidea</taxon>
        <taxon>Nephilidae</taxon>
        <taxon>Trichonephila</taxon>
    </lineage>
</organism>
<sequence>MMFSIQISGDEDVIVVPEDSPASEGAVGPVNVVVGEGEVMACLDVRFLEIYNVRIPFRDEFAELLHSGSNAVGVP</sequence>
<keyword evidence="2" id="KW-1185">Reference proteome</keyword>
<protein>
    <submittedName>
        <fullName evidence="1">Uncharacterized protein</fullName>
    </submittedName>
</protein>
<dbReference type="EMBL" id="BMAO01004250">
    <property type="protein sequence ID" value="GFQ93404.1"/>
    <property type="molecule type" value="Genomic_DNA"/>
</dbReference>
<proteinExistence type="predicted"/>